<evidence type="ECO:0000313" key="2">
    <source>
        <dbReference type="EMBL" id="NEA22883.1"/>
    </source>
</evidence>
<sequence>MNKNIARQALFALTVLYGLAIALLTVLDVQGVGVFAAAGAVVIGLGWGCAGMFHRRGARS</sequence>
<dbReference type="EMBL" id="JAAGLI010000243">
    <property type="protein sequence ID" value="NEA22883.1"/>
    <property type="molecule type" value="Genomic_DNA"/>
</dbReference>
<feature type="transmembrane region" description="Helical" evidence="1">
    <location>
        <begin position="9"/>
        <end position="27"/>
    </location>
</feature>
<keyword evidence="1" id="KW-1133">Transmembrane helix</keyword>
<gene>
    <name evidence="2" type="ORF">G3I70_10305</name>
</gene>
<dbReference type="Proteomes" id="UP000475532">
    <property type="component" value="Unassembled WGS sequence"/>
</dbReference>
<evidence type="ECO:0000256" key="1">
    <source>
        <dbReference type="SAM" id="Phobius"/>
    </source>
</evidence>
<organism evidence="2 3">
    <name type="scientific">Actinomadura bangladeshensis</name>
    <dbReference type="NCBI Taxonomy" id="453573"/>
    <lineage>
        <taxon>Bacteria</taxon>
        <taxon>Bacillati</taxon>
        <taxon>Actinomycetota</taxon>
        <taxon>Actinomycetes</taxon>
        <taxon>Streptosporangiales</taxon>
        <taxon>Thermomonosporaceae</taxon>
        <taxon>Actinomadura</taxon>
    </lineage>
</organism>
<dbReference type="RefSeq" id="WP_163054898.1">
    <property type="nucleotide sequence ID" value="NZ_JAAGLI010000243.1"/>
</dbReference>
<feature type="transmembrane region" description="Helical" evidence="1">
    <location>
        <begin position="33"/>
        <end position="53"/>
    </location>
</feature>
<reference evidence="2 3" key="1">
    <citation type="submission" date="2020-01" db="EMBL/GenBank/DDBJ databases">
        <title>Insect and environment-associated Actinomycetes.</title>
        <authorList>
            <person name="Currrie C."/>
            <person name="Chevrette M."/>
            <person name="Carlson C."/>
            <person name="Stubbendieck R."/>
            <person name="Wendt-Pienkowski E."/>
        </authorList>
    </citation>
    <scope>NUCLEOTIDE SEQUENCE [LARGE SCALE GENOMIC DNA]</scope>
    <source>
        <strain evidence="2 3">SID10258</strain>
    </source>
</reference>
<comment type="caution">
    <text evidence="2">The sequence shown here is derived from an EMBL/GenBank/DDBJ whole genome shotgun (WGS) entry which is preliminary data.</text>
</comment>
<dbReference type="AlphaFoldDB" id="A0A6L9QDU2"/>
<accession>A0A6L9QDU2</accession>
<keyword evidence="1" id="KW-0472">Membrane</keyword>
<evidence type="ECO:0000313" key="3">
    <source>
        <dbReference type="Proteomes" id="UP000475532"/>
    </source>
</evidence>
<keyword evidence="1" id="KW-0812">Transmembrane</keyword>
<name>A0A6L9QDU2_9ACTN</name>
<protein>
    <submittedName>
        <fullName evidence="2">Uncharacterized protein</fullName>
    </submittedName>
</protein>
<proteinExistence type="predicted"/>